<dbReference type="EMBL" id="CP002059">
    <property type="protein sequence ID" value="ADI62944.1"/>
    <property type="molecule type" value="Genomic_DNA"/>
</dbReference>
<evidence type="ECO:0000313" key="3">
    <source>
        <dbReference type="EMBL" id="ADI62944.1"/>
    </source>
</evidence>
<feature type="region of interest" description="Disordered" evidence="1">
    <location>
        <begin position="37"/>
        <end position="62"/>
    </location>
</feature>
<reference evidence="3 4" key="1">
    <citation type="journal article" date="2010" name="PLoS ONE">
        <title>Genome erosion in a nitrogen-fixing vertically transmitted endosymbiotic multicellular cyanobacterium.</title>
        <authorList>
            <person name="Ran L."/>
            <person name="Larsson J."/>
            <person name="Vigil-Stenman T."/>
            <person name="Nylander J.A."/>
            <person name="Ininbergs K."/>
            <person name="Zheng W.W."/>
            <person name="Lapidus A."/>
            <person name="Lowry S."/>
            <person name="Haselkorn R."/>
            <person name="Bergman B."/>
        </authorList>
    </citation>
    <scope>NUCLEOTIDE SEQUENCE [LARGE SCALE GENOMIC DNA]</scope>
    <source>
        <strain evidence="3 4">0708</strain>
    </source>
</reference>
<dbReference type="HOGENOM" id="CLU_2899671_0_0_3"/>
<dbReference type="KEGG" id="naz:Aazo_0380"/>
<feature type="chain" id="PRO_5003094756" evidence="2">
    <location>
        <begin position="21"/>
        <end position="62"/>
    </location>
</feature>
<name>D7DZJ2_NOSA0</name>
<dbReference type="AlphaFoldDB" id="D7DZJ2"/>
<protein>
    <submittedName>
        <fullName evidence="3">Uncharacterized protein</fullName>
    </submittedName>
</protein>
<dbReference type="RefSeq" id="WP_013189964.1">
    <property type="nucleotide sequence ID" value="NC_014248.1"/>
</dbReference>
<accession>D7DZJ2</accession>
<keyword evidence="2" id="KW-0732">Signal</keyword>
<gene>
    <name evidence="3" type="ordered locus">Aazo_0380</name>
</gene>
<organism evidence="3 4">
    <name type="scientific">Nostoc azollae (strain 0708)</name>
    <name type="common">Anabaena azollae (strain 0708)</name>
    <dbReference type="NCBI Taxonomy" id="551115"/>
    <lineage>
        <taxon>Bacteria</taxon>
        <taxon>Bacillati</taxon>
        <taxon>Cyanobacteriota</taxon>
        <taxon>Cyanophyceae</taxon>
        <taxon>Nostocales</taxon>
        <taxon>Nostocaceae</taxon>
        <taxon>Trichormus</taxon>
    </lineage>
</organism>
<feature type="signal peptide" evidence="2">
    <location>
        <begin position="1"/>
        <end position="20"/>
    </location>
</feature>
<evidence type="ECO:0000313" key="4">
    <source>
        <dbReference type="Proteomes" id="UP000001511"/>
    </source>
</evidence>
<proteinExistence type="predicted"/>
<dbReference type="Proteomes" id="UP000001511">
    <property type="component" value="Chromosome"/>
</dbReference>
<keyword evidence="4" id="KW-1185">Reference proteome</keyword>
<evidence type="ECO:0000256" key="2">
    <source>
        <dbReference type="SAM" id="SignalP"/>
    </source>
</evidence>
<sequence length="62" mass="6516">MRNLALVSLAGFLVTAAAFAIPKDSVAMNAPQTLLSQKLARKNPSPTSPPRPISTPGSPRME</sequence>
<evidence type="ECO:0000256" key="1">
    <source>
        <dbReference type="SAM" id="MobiDB-lite"/>
    </source>
</evidence>